<reference evidence="1 2" key="1">
    <citation type="submission" date="2020-08" db="EMBL/GenBank/DDBJ databases">
        <title>Edaphobacter telluris sp. nov. and Acidobacterium dinghuensis sp. nov., two acidobacteria isolated from forest soil.</title>
        <authorList>
            <person name="Fu J."/>
            <person name="Qiu L."/>
        </authorList>
    </citation>
    <scope>NUCLEOTIDE SEQUENCE [LARGE SCALE GENOMIC DNA]</scope>
    <source>
        <strain evidence="1">4Y35</strain>
    </source>
</reference>
<name>A0A7G8BMM3_9BACT</name>
<keyword evidence="2" id="KW-1185">Reference proteome</keyword>
<sequence length="451" mass="50135">MRQLQPVVWSKGVFLSPQHLQAQDRFFEESLRFVVEALSFRYWGFTSLQIDGTALSEGQLSISQASGVLPDGLLLDLPSSDAAPRLRTLDECFHPGQETCSFYLAVPQERPGGINVGLQRGGINTRFYAELQMLRDENSSGIEKPVSLARKNLQILADGENLEGSVLLPLARIEKTEAGGYRLDAKFVPPMLNVKGSEVLSGILRGLIEVLVARSSQLAGSRRQRNQSLADFSASDVANFWLLYTMNAHLPVLRHLLEASHVHPESLYTQMLSLAGALTTFSQKIEPRDLPKYEHEDQGKCFIALDAIIAELLETVVPSNFVALPLKQLRDSIYATAIDKDQYFENSRFYIAVSADMREADLISRIPSLAKACSATHIEQLIRQALPGLPLTHVPVPPRAIPVKLRYQYFSVDRSGPVWDAVLRARNFGVYVPGEIPNPDMELIILFANPD</sequence>
<dbReference type="KEGG" id="adin:H7849_07700"/>
<dbReference type="AlphaFoldDB" id="A0A7G8BMM3"/>
<evidence type="ECO:0000313" key="2">
    <source>
        <dbReference type="Proteomes" id="UP000515312"/>
    </source>
</evidence>
<dbReference type="PANTHER" id="PTHR35566:SF1">
    <property type="entry name" value="TYPE VI SECRETION SYSTEM BASEPLATE COMPONENT TSSK1"/>
    <property type="match status" value="1"/>
</dbReference>
<dbReference type="Proteomes" id="UP000515312">
    <property type="component" value="Chromosome"/>
</dbReference>
<proteinExistence type="predicted"/>
<dbReference type="NCBIfam" id="TIGR03353">
    <property type="entry name" value="VI_chp_4"/>
    <property type="match status" value="1"/>
</dbReference>
<evidence type="ECO:0000313" key="1">
    <source>
        <dbReference type="EMBL" id="QNI33793.1"/>
    </source>
</evidence>
<dbReference type="PANTHER" id="PTHR35566">
    <property type="entry name" value="BLR3599 PROTEIN"/>
    <property type="match status" value="1"/>
</dbReference>
<organism evidence="1 2">
    <name type="scientific">Alloacidobacterium dinghuense</name>
    <dbReference type="NCBI Taxonomy" id="2763107"/>
    <lineage>
        <taxon>Bacteria</taxon>
        <taxon>Pseudomonadati</taxon>
        <taxon>Acidobacteriota</taxon>
        <taxon>Terriglobia</taxon>
        <taxon>Terriglobales</taxon>
        <taxon>Acidobacteriaceae</taxon>
        <taxon>Alloacidobacterium</taxon>
    </lineage>
</organism>
<protein>
    <submittedName>
        <fullName evidence="1">Type VI secretion system baseplate subunit TssK</fullName>
    </submittedName>
</protein>
<accession>A0A7G8BMM3</accession>
<dbReference type="RefSeq" id="WP_186745448.1">
    <property type="nucleotide sequence ID" value="NZ_CP060394.1"/>
</dbReference>
<dbReference type="EMBL" id="CP060394">
    <property type="protein sequence ID" value="QNI33793.1"/>
    <property type="molecule type" value="Genomic_DNA"/>
</dbReference>
<gene>
    <name evidence="1" type="primary">tssK</name>
    <name evidence="1" type="ORF">H7849_07700</name>
</gene>
<dbReference type="Pfam" id="PF05936">
    <property type="entry name" value="T6SS_VasE"/>
    <property type="match status" value="1"/>
</dbReference>
<dbReference type="InterPro" id="IPR010263">
    <property type="entry name" value="T6SS_TssK"/>
</dbReference>